<feature type="disulfide bond" evidence="9">
    <location>
        <begin position="1105"/>
        <end position="1115"/>
    </location>
</feature>
<feature type="chain" id="PRO_5043016245" description="SRCR domain-containing protein" evidence="12">
    <location>
        <begin position="36"/>
        <end position="3229"/>
    </location>
</feature>
<comment type="caution">
    <text evidence="9">Lacks conserved residue(s) required for the propagation of feature annotation.</text>
</comment>
<feature type="compositionally biased region" description="Low complexity" evidence="10">
    <location>
        <begin position="3054"/>
        <end position="3067"/>
    </location>
</feature>
<accession>A0AAN5D8A4</accession>
<keyword evidence="7 9" id="KW-1015">Disulfide bond</keyword>
<dbReference type="InterPro" id="IPR016186">
    <property type="entry name" value="C-type_lectin-like/link_sf"/>
</dbReference>
<evidence type="ECO:0000256" key="10">
    <source>
        <dbReference type="SAM" id="MobiDB-lite"/>
    </source>
</evidence>
<dbReference type="GO" id="GO:0045217">
    <property type="term" value="P:cell-cell junction maintenance"/>
    <property type="evidence" value="ECO:0007669"/>
    <property type="project" value="TreeGrafter"/>
</dbReference>
<feature type="domain" description="SRCR" evidence="13">
    <location>
        <begin position="1962"/>
        <end position="2076"/>
    </location>
</feature>
<evidence type="ECO:0000256" key="9">
    <source>
        <dbReference type="PROSITE-ProRule" id="PRU00196"/>
    </source>
</evidence>
<evidence type="ECO:0000256" key="2">
    <source>
        <dbReference type="ARBA" id="ARBA00022692"/>
    </source>
</evidence>
<dbReference type="PROSITE" id="PS50287">
    <property type="entry name" value="SRCR_2"/>
    <property type="match status" value="3"/>
</dbReference>
<gene>
    <name evidence="14" type="ORF">PMAYCL1PPCAC_28538</name>
</gene>
<evidence type="ECO:0000256" key="8">
    <source>
        <dbReference type="ARBA" id="ARBA00023180"/>
    </source>
</evidence>
<dbReference type="InterPro" id="IPR011050">
    <property type="entry name" value="Pectin_lyase_fold/virulence"/>
</dbReference>
<dbReference type="SUPFAM" id="SSF51126">
    <property type="entry name" value="Pectin lyase-like"/>
    <property type="match status" value="4"/>
</dbReference>
<feature type="signal peptide" evidence="12">
    <location>
        <begin position="1"/>
        <end position="35"/>
    </location>
</feature>
<evidence type="ECO:0000256" key="7">
    <source>
        <dbReference type="ARBA" id="ARBA00023157"/>
    </source>
</evidence>
<dbReference type="InterPro" id="IPR006626">
    <property type="entry name" value="PbH1"/>
</dbReference>
<dbReference type="Gene3D" id="2.160.20.10">
    <property type="entry name" value="Single-stranded right-handed beta-helix, Pectin lyase-like"/>
    <property type="match status" value="2"/>
</dbReference>
<keyword evidence="8" id="KW-0325">Glycoprotein</keyword>
<feature type="compositionally biased region" description="Polar residues" evidence="10">
    <location>
        <begin position="2996"/>
        <end position="3008"/>
    </location>
</feature>
<keyword evidence="5 11" id="KW-1133">Transmembrane helix</keyword>
<proteinExistence type="predicted"/>
<dbReference type="PROSITE" id="PS00420">
    <property type="entry name" value="SRCR_1"/>
    <property type="match status" value="1"/>
</dbReference>
<feature type="compositionally biased region" description="Polar residues" evidence="10">
    <location>
        <begin position="2915"/>
        <end position="2943"/>
    </location>
</feature>
<feature type="region of interest" description="Disordered" evidence="10">
    <location>
        <begin position="3079"/>
        <end position="3110"/>
    </location>
</feature>
<dbReference type="Proteomes" id="UP001328107">
    <property type="component" value="Unassembled WGS sequence"/>
</dbReference>
<dbReference type="GO" id="GO:0016020">
    <property type="term" value="C:membrane"/>
    <property type="evidence" value="ECO:0007669"/>
    <property type="project" value="UniProtKB-SubCell"/>
</dbReference>
<dbReference type="PANTHER" id="PTHR47653:SF1">
    <property type="entry name" value="DELETED IN MALIGNANT BRAIN TUMORS 1 PROTEIN"/>
    <property type="match status" value="1"/>
</dbReference>
<keyword evidence="3 12" id="KW-0732">Signal</keyword>
<comment type="caution">
    <text evidence="14">The sequence shown here is derived from an EMBL/GenBank/DDBJ whole genome shotgun (WGS) entry which is preliminary data.</text>
</comment>
<dbReference type="InterPro" id="IPR001190">
    <property type="entry name" value="SRCR"/>
</dbReference>
<feature type="non-terminal residue" evidence="14">
    <location>
        <position position="1"/>
    </location>
</feature>
<dbReference type="Gene3D" id="3.10.250.10">
    <property type="entry name" value="SRCR-like domain"/>
    <property type="match status" value="3"/>
</dbReference>
<protein>
    <recommendedName>
        <fullName evidence="13">SRCR domain-containing protein</fullName>
    </recommendedName>
</protein>
<dbReference type="InterPro" id="IPR053243">
    <property type="entry name" value="SJ_maturation_regulator"/>
</dbReference>
<evidence type="ECO:0000256" key="12">
    <source>
        <dbReference type="SAM" id="SignalP"/>
    </source>
</evidence>
<evidence type="ECO:0000256" key="5">
    <source>
        <dbReference type="ARBA" id="ARBA00022989"/>
    </source>
</evidence>
<name>A0AAN5D8A4_9BILA</name>
<dbReference type="Gene3D" id="3.10.100.10">
    <property type="entry name" value="Mannose-Binding Protein A, subunit A"/>
    <property type="match status" value="1"/>
</dbReference>
<dbReference type="InterPro" id="IPR016187">
    <property type="entry name" value="CTDL_fold"/>
</dbReference>
<evidence type="ECO:0000256" key="3">
    <source>
        <dbReference type="ARBA" id="ARBA00022729"/>
    </source>
</evidence>
<evidence type="ECO:0000259" key="13">
    <source>
        <dbReference type="PROSITE" id="PS50287"/>
    </source>
</evidence>
<organism evidence="14 15">
    <name type="scientific">Pristionchus mayeri</name>
    <dbReference type="NCBI Taxonomy" id="1317129"/>
    <lineage>
        <taxon>Eukaryota</taxon>
        <taxon>Metazoa</taxon>
        <taxon>Ecdysozoa</taxon>
        <taxon>Nematoda</taxon>
        <taxon>Chromadorea</taxon>
        <taxon>Rhabditida</taxon>
        <taxon>Rhabditina</taxon>
        <taxon>Diplogasteromorpha</taxon>
        <taxon>Diplogasteroidea</taxon>
        <taxon>Neodiplogasteridae</taxon>
        <taxon>Pristionchus</taxon>
    </lineage>
</organism>
<dbReference type="PANTHER" id="PTHR47653">
    <property type="entry name" value="PROTEIN BARK BEETLE"/>
    <property type="match status" value="1"/>
</dbReference>
<dbReference type="InterPro" id="IPR012334">
    <property type="entry name" value="Pectin_lyas_fold"/>
</dbReference>
<feature type="compositionally biased region" description="Pro residues" evidence="10">
    <location>
        <begin position="3178"/>
        <end position="3187"/>
    </location>
</feature>
<feature type="disulfide bond" evidence="9">
    <location>
        <begin position="2041"/>
        <end position="2051"/>
    </location>
</feature>
<dbReference type="EMBL" id="BTRK01000006">
    <property type="protein sequence ID" value="GMR58343.1"/>
    <property type="molecule type" value="Genomic_DNA"/>
</dbReference>
<feature type="region of interest" description="Disordered" evidence="10">
    <location>
        <begin position="2908"/>
        <end position="3067"/>
    </location>
</feature>
<dbReference type="SUPFAM" id="SSF56436">
    <property type="entry name" value="C-type lectin-like"/>
    <property type="match status" value="1"/>
</dbReference>
<evidence type="ECO:0000256" key="6">
    <source>
        <dbReference type="ARBA" id="ARBA00023136"/>
    </source>
</evidence>
<dbReference type="FunFam" id="3.10.250.10:FF:000016">
    <property type="entry name" value="Scavenger receptor cysteine-rich protein type 12"/>
    <property type="match status" value="1"/>
</dbReference>
<keyword evidence="15" id="KW-1185">Reference proteome</keyword>
<feature type="region of interest" description="Disordered" evidence="10">
    <location>
        <begin position="3166"/>
        <end position="3192"/>
    </location>
</feature>
<evidence type="ECO:0000256" key="11">
    <source>
        <dbReference type="SAM" id="Phobius"/>
    </source>
</evidence>
<evidence type="ECO:0000313" key="15">
    <source>
        <dbReference type="Proteomes" id="UP001328107"/>
    </source>
</evidence>
<keyword evidence="4" id="KW-0677">Repeat</keyword>
<dbReference type="SMART" id="SM00202">
    <property type="entry name" value="SR"/>
    <property type="match status" value="3"/>
</dbReference>
<dbReference type="SMART" id="SM00710">
    <property type="entry name" value="PbH1"/>
    <property type="match status" value="18"/>
</dbReference>
<feature type="compositionally biased region" description="Low complexity" evidence="10">
    <location>
        <begin position="3022"/>
        <end position="3035"/>
    </location>
</feature>
<feature type="transmembrane region" description="Helical" evidence="11">
    <location>
        <begin position="2814"/>
        <end position="2842"/>
    </location>
</feature>
<feature type="disulfide bond" evidence="9">
    <location>
        <begin position="205"/>
        <end position="215"/>
    </location>
</feature>
<evidence type="ECO:0000256" key="4">
    <source>
        <dbReference type="ARBA" id="ARBA00022737"/>
    </source>
</evidence>
<feature type="domain" description="SRCR" evidence="13">
    <location>
        <begin position="135"/>
        <end position="242"/>
    </location>
</feature>
<feature type="compositionally biased region" description="Basic and acidic residues" evidence="10">
    <location>
        <begin position="2974"/>
        <end position="2985"/>
    </location>
</feature>
<dbReference type="Pfam" id="PF00530">
    <property type="entry name" value="SRCR"/>
    <property type="match status" value="3"/>
</dbReference>
<reference evidence="15" key="1">
    <citation type="submission" date="2022-10" db="EMBL/GenBank/DDBJ databases">
        <title>Genome assembly of Pristionchus species.</title>
        <authorList>
            <person name="Yoshida K."/>
            <person name="Sommer R.J."/>
        </authorList>
    </citation>
    <scope>NUCLEOTIDE SEQUENCE [LARGE SCALE GENOMIC DNA]</scope>
    <source>
        <strain evidence="15">RS5460</strain>
    </source>
</reference>
<keyword evidence="2 11" id="KW-0812">Transmembrane</keyword>
<evidence type="ECO:0000313" key="14">
    <source>
        <dbReference type="EMBL" id="GMR58343.1"/>
    </source>
</evidence>
<keyword evidence="6 11" id="KW-0472">Membrane</keyword>
<sequence>LRAPHQIPVNEAEDTTMRFLLLSTLLFLWLPIALEGQGQIPVPDLPRQRIKNTLGGVYSANITLMTMNSPYRITSDLTVEVGATMYIQTGVQMYFDTGVGLRIKGAIIADGNEFAHIQMLPYQEQISYDDQMPQMRLIDGPNVRMGRLQWRFGDRWRSVCTQLTNWTQVDVGAACRTMGYGDGGFWKWFHRNNETYPLVLPKPDCFPGAKSLFDCPGLADENRIPLSENLCQGEDDLGIICWGPPTFTGWARHWKGLQIFNSPYSYVNADDDLVSVQRESASRLEHLDILYAGYDGSTKNVTAALWIEGVPPIMNGLRIEHSARDGLYLYESSGPILIANSTFSFNRGHGIAVDQTTDARFFLNMTRVEGNWGDGVWYRQDSRGVTMLPANAPTQHRAKRQSLFEEEKPRADICHSHSIPPSLFFPHLLSAHMQNGSIVDPSLNLECWVILSLPPRLDYTYSLQFLSVANRNPPQLRSTTSLIVCDTDEAHSACTVPQMRIPLVDGKLPQSISIKSSGQPLYLGIEHKLASGTGYLAGDVDVVFRVHASVKDKAFYGLNVTNSIISGNIGNGILGIDLRDRTALHNVTVEDNQGQAGFLVRDGAADIWLNDTRLIGNWGDGINVSYAGGAINLNGTTVSRNRWRGVAVHYNESSPFLAMHYQFIFKGRPSNNIFYVRSVVSENLWGGILIGNFCIPAERKIEPKFLINWVEFVHNEYHPAVEILACQSAGAARSIVDVSGNRIEGNNGMGLRVAPAVNLLGVISSNQFLNNNDTALFVKNAPWPQLWRLPANLTISRNAFKFNRGKCIVSIGLNEDAPGQFLTFNQQNEVRENTVMAPFPHLKARSAPYAALIVTSSNVKLHRNCFRNREAEYEIATELSEHAKVIDARENNWGTADRRQFMAKIFDQFNRYSLASIDINPFAAVCNERNAHITQILEYFRQFRKESQPFLLGGAVYENHDLPLGTYQVTEDLHVVPGARLTLAPGSVLQFHDGIGMLVQGELARSGFDEDEEKLITFTARPFELPSIDNVRLVDEDGNNEVLQGRVEVLVENEWGTVCNRSWTAFHAQMVCNRLGLVMDPQYFENWRIFPPRGELPMIMDNIRCEENEVDITRCRHDGVRHNVAAGCRATEVVGVRCAEPRWAGVRYSLLANPPTVTGQRTMHNWRIEKAGVFDFRVPEFSAALQIDWNYHTFNNLEVRDNFWNGIDVVYNDLTKKPAIRDSVVINNRKNGIRIGSAGITIENVTLARSGEAGMRYDPRISGILQTDIVSWLSHKEQPEAEANNVYYIPNRDISKLQVFESQLNQRKFLVATANEDCPLAPPNPCTYEVEMLASGWEYGMDSKMAVQIVNPAGNESDEDAILWEKGTGRRWSARKDHVKFPLVTSERSLTVQYTRSRGAPKLILLFLFLDTQEYLDRFVHLYESRVENNAYGISAAHYSNSSFSDGTLTNRWDKEKLWFQKVNFTRNSESVIWIHSPQHQVLPGTPIAEITYHLDNCSLVENGGVIESHRDSFASANVFNWNIWSNTFANNSGTGFAVRLPDTYDLLSSRTHSFRMTENRFDNNTGLRVLLDGYYAFANISSNNFTDNWAPERFGILEVAGMEKHLIMERNRFLTNWGQWMVRVHTTSHSLRSLAAPIPAFVQYNYFLFNHFIKKVEEYVDMWPRSYAVGCFGSQKIDVHFNRFKNVLLDFEIITGGIPLRVEDSMNVTYNWWGVANEAQIAQRIFDVDDWNTYTKAEYSPFFVTEEHFMEFFWRPKDGQKASAVHVEPGVDDLKGRMYESKTLKLILDHWENYPYVIKPFRPYRITRDLTIMPGATLTIETGVEVHIWPNVRILVLGNIVAEGTMWDPVRFKPINTTEYDEQKGRIATRYRRSTMTNEEDQEVEGQWLEGGGPFIRELETPERRIRSTMRTRNRRSDVDQRIMQYLRRKRAAFDRKRADIVYKEFPALKRDDPYYQTFEIRLNTANSTRGPRAGFVEALNATTGEVIPLCDRQFTLRNAMVVCRQLGMETQAAQHWVTPQWDYNPRLRLVKTYVEPRECRGEETRLDECPLRLTGNDSQWMCVDNEHFNYVHCGYNKSLSDIYIGNWGGIAFAQDEYDFDKQPDKDGSKLVEVEIVGGGHGHNDSLQSAGLQFFFRAPVVERVNVTNSSLHAMQVISPRDQLILSEINVTDNKGHGLHVLTMNLQAAGPASADAPLGPLSLPYLTPGMINMCAATKTITVQGRVIIYYKYDSRPVDCVKHFIGSGGRKLSFRFLKANFYSSFVDLGRPDALRVYASPTFSPSFLLADFRAPPTAQSLYTTPEVAFNFPSLSSTTSFSDPLSADQLALHLRASAADGIYGFIAEVVALPGKPEAHPIQEVMLKKSRIERNDQGAFSYANTGEISPLITIEDNSFSFNGIFLYGNVSSSMQAVEMRLHNTMSLLFRGNSLVGNRGGLLIAARSASAVARLNAVLKNNLFSMNSNSTSIALFGNDYQTFLLLNNIITQNYAPYFETILAESVALNATRNVISNNTGLHTVETRGHTRVAQDGHTFYRNVFTDNIALGDGHQYTEHYGYQPEDSKWPDEFNLRPKRQVLSQSGVSFDWWTHVGAETERYRSTILAGSSQQHFTENVFANPGNDYELTTTKHTQYDIGVVDAMHNYWGYPGTESVAAGKIRDQSDYSDLIRVEFRPVLESNQTLIDGECAGGWWMIGDNEFKSCYLFVGAVATHQRALEYCESMNAFLPYLTTKDRRKSALAKKVDEILVQSITDLERQREPFVDANTPFWISSVDVPSIQCGTITASTGQMTLRRCTDQLPFVCERGSQAYSSPPLWRGGVLLAIIIVGLLGILLIVLCCCWFWKARRRRDETIERKNILRASMQLQKKNQQYAREKKFESAWGSEHESAKVSVASTPFDAIPLRPSVPVSGPLSARSPTETMHTTCSDSLSTDQYYHSSRNDLYSSADYRSPKKRPKSNNPYAEIPNLTSYHPSKPGDVRLRDVQHGGRTGRKQHDATTAGSSCSTCLSDSERSSARDSYTAESESSLRSSSASSEGTITLPEQRRPSVTTFSSPARPAAPTPRAAAAAVPMVTHDYRPQPVQQQPAASHQRAPSAGYAARPVQQPPHQQEPFRRENLYAQSMPRRPAPPPPPARSYSNLRGSQTSLSAAAVSSLAASALARSNPNLYEQPLDRSPRRPGAPPAPPTAAAPTAARSLVALNAPSEVLYRSGRDVFRHADEDEETLVETSM</sequence>
<dbReference type="SUPFAM" id="SSF56487">
    <property type="entry name" value="SRCR-like"/>
    <property type="match status" value="3"/>
</dbReference>
<evidence type="ECO:0000256" key="1">
    <source>
        <dbReference type="ARBA" id="ARBA00004167"/>
    </source>
</evidence>
<comment type="subcellular location">
    <subcellularLocation>
        <location evidence="1">Membrane</location>
        <topology evidence="1">Single-pass membrane protein</topology>
    </subcellularLocation>
</comment>
<feature type="domain" description="SRCR" evidence="13">
    <location>
        <begin position="1031"/>
        <end position="1139"/>
    </location>
</feature>
<dbReference type="InterPro" id="IPR036772">
    <property type="entry name" value="SRCR-like_dom_sf"/>
</dbReference>